<dbReference type="AlphaFoldDB" id="A0AAW7X6Y8"/>
<evidence type="ECO:0000313" key="2">
    <source>
        <dbReference type="Proteomes" id="UP001169760"/>
    </source>
</evidence>
<dbReference type="EMBL" id="JAUOPB010000009">
    <property type="protein sequence ID" value="MDO6423441.1"/>
    <property type="molecule type" value="Genomic_DNA"/>
</dbReference>
<reference evidence="1" key="1">
    <citation type="submission" date="2023-07" db="EMBL/GenBank/DDBJ databases">
        <title>Genome content predicts the carbon catabolic preferences of heterotrophic bacteria.</title>
        <authorList>
            <person name="Gralka M."/>
        </authorList>
    </citation>
    <scope>NUCLEOTIDE SEQUENCE</scope>
    <source>
        <strain evidence="1">I3M17_2</strain>
    </source>
</reference>
<protein>
    <recommendedName>
        <fullName evidence="3">Zasp-like motif domain-containing protein</fullName>
    </recommendedName>
</protein>
<evidence type="ECO:0000313" key="1">
    <source>
        <dbReference type="EMBL" id="MDO6423441.1"/>
    </source>
</evidence>
<organism evidence="1 2">
    <name type="scientific">Saccharophagus degradans</name>
    <dbReference type="NCBI Taxonomy" id="86304"/>
    <lineage>
        <taxon>Bacteria</taxon>
        <taxon>Pseudomonadati</taxon>
        <taxon>Pseudomonadota</taxon>
        <taxon>Gammaproteobacteria</taxon>
        <taxon>Cellvibrionales</taxon>
        <taxon>Cellvibrionaceae</taxon>
        <taxon>Saccharophagus</taxon>
    </lineage>
</organism>
<gene>
    <name evidence="1" type="ORF">Q4521_13255</name>
</gene>
<sequence>MADTLLAQSGLARPFAKPAPSPRPSVIYEGVGRVVPAPTAKPGIEETRYTPSVRTPPVTYDFSPSSLFKRQLSFTPPAQSQNVFQFVQQDTSTPASNISTKTPLTYEHAEPAALKIFREISNNGESRQQKFQQVNLFV</sequence>
<proteinExistence type="predicted"/>
<dbReference type="Proteomes" id="UP001169760">
    <property type="component" value="Unassembled WGS sequence"/>
</dbReference>
<comment type="caution">
    <text evidence="1">The sequence shown here is derived from an EMBL/GenBank/DDBJ whole genome shotgun (WGS) entry which is preliminary data.</text>
</comment>
<evidence type="ECO:0008006" key="3">
    <source>
        <dbReference type="Google" id="ProtNLM"/>
    </source>
</evidence>
<name>A0AAW7X6Y8_9GAMM</name>
<accession>A0AAW7X6Y8</accession>
<dbReference type="RefSeq" id="WP_303493111.1">
    <property type="nucleotide sequence ID" value="NZ_JAUOPB010000009.1"/>
</dbReference>